<feature type="domain" description="Integrator complex subunit 7 N-terminal" evidence="4">
    <location>
        <begin position="15"/>
        <end position="454"/>
    </location>
</feature>
<sequence length="1166" mass="131163">MDKISAACAQEWSIQLEKGLRSKNSSQKIEAVVQIGPKFQQWSKEPPITMAVASMYGLVLGEDRLFANTILLRLADAFKNGDHNMRLNILRIFLLELGQRKKLLKPYNGILSKLRVPNYLELLRRVKFVFNTGDVKSRALSLRVIGCWADLAKDSADVRYMIISCLDSHHTLEVRASLFAAGCFSELSQDFAFFVLEVLVKMLTSVDTSTIVKLAAARAFSTLRASCFITSRAYEAGMKLVLNSREEEVKIAILSSLSKLASKSVLLFPTQVKLLISILDNGSVSNLTVKAMKFLLGLVEEGISCIPDHFKSVKVLMSIINNSGFPLNCQYDALKVLKKIFLHGLGGLNWMDMPEFMELVNVVMAVAQCRSTKKKMLALDLLVDISCKIVKAHQNRSSLDGEITVPLVSEGNQLSHLPKHTAMLLTDGLASLMRQVKERADTLVSIFTLKQESQYLLNIGLLLLKEFPSLGSMVLERVQCLIEEMLNVSNSQGKEAVMDIYLDNPILSFYGTKGLEEGQIAISKEAVLCLFKFLAAWLETLDEAGEITIDLCRNMNCFLEHIKENEVLKHDKCVIFSLIRQSRLIWHFLNCQCNTISDMEKYVNAWVISSRDCWFEHEQLVVVFAKHMVTRTDFLGAYRTGKYAACHAAWFSATFVFGLLSRKIHGSCSYWLKSLALFAGAESEILLLIFPKLGNQVISYLQVKDDPSHACSELVEEDGEVDLVSNGRVNLWDYREKLSRAYNRVCSAEEILEGATTSEGTFYFQRWFLSLRAEFFGALVDLLGHSNLENYDGQGLEDGVGEPGPQALGEHLAGISFRFNRLAKELDLLAASFMDMDYKSFRSIAGLAVCCSVLAFSTAYIFFLPNRCSQDKNNSSKFLVQDLVQRLWQIDRSICMDLYKIFKYNVELRGSKTLCRNQMPTCSFKERGISTVSRFSILNILQFLEELRPVKSTETLIQISQARLHLLFSIVRKMMCIPFQTPKYFFRMRPQVGAEIFISNADTQSSGRLSVSRGFQLSLNLCIQLSLPDCDLQISKIFCILAAKPSVTFPDGSGERKKQENSTSKHWKTNVDLNDVLLNYINEELGKDHQKGGDTQNMAKSFVSFKPTERKQGFSTSLLDVSSLPEGCYEIAWCSCCIDSKGSYWNLLPLNAGPVFTIYSRPSVCT</sequence>
<evidence type="ECO:0000259" key="4">
    <source>
        <dbReference type="Pfam" id="PF24436"/>
    </source>
</evidence>
<keyword evidence="2" id="KW-0472">Membrane</keyword>
<dbReference type="InterPro" id="IPR033060">
    <property type="entry name" value="INTS7"/>
</dbReference>
<dbReference type="Gene3D" id="1.25.10.10">
    <property type="entry name" value="Leucine-rich Repeat Variant"/>
    <property type="match status" value="1"/>
</dbReference>
<evidence type="ECO:0000313" key="6">
    <source>
        <dbReference type="Proteomes" id="UP000825729"/>
    </source>
</evidence>
<feature type="domain" description="Integrator complex subunit 7-like C-terminal" evidence="3">
    <location>
        <begin position="993"/>
        <end position="1158"/>
    </location>
</feature>
<dbReference type="GO" id="GO:0034472">
    <property type="term" value="P:snRNA 3'-end processing"/>
    <property type="evidence" value="ECO:0007669"/>
    <property type="project" value="TreeGrafter"/>
</dbReference>
<evidence type="ECO:0000256" key="2">
    <source>
        <dbReference type="SAM" id="Phobius"/>
    </source>
</evidence>
<protein>
    <recommendedName>
        <fullName evidence="7">Integrator complex subunit 7</fullName>
    </recommendedName>
</protein>
<dbReference type="GO" id="GO:0032039">
    <property type="term" value="C:integrator complex"/>
    <property type="evidence" value="ECO:0007669"/>
    <property type="project" value="InterPro"/>
</dbReference>
<evidence type="ECO:0000259" key="3">
    <source>
        <dbReference type="Pfam" id="PF22966"/>
    </source>
</evidence>
<dbReference type="Pfam" id="PF22966">
    <property type="entry name" value="INTS7_C_plants"/>
    <property type="match status" value="1"/>
</dbReference>
<dbReference type="PANTHER" id="PTHR13322:SF2">
    <property type="entry name" value="INTEGRATOR COMPLEX SUBUNIT 7"/>
    <property type="match status" value="1"/>
</dbReference>
<dbReference type="SUPFAM" id="SSF48371">
    <property type="entry name" value="ARM repeat"/>
    <property type="match status" value="1"/>
</dbReference>
<reference evidence="5 6" key="1">
    <citation type="submission" date="2021-07" db="EMBL/GenBank/DDBJ databases">
        <title>The Aristolochia fimbriata genome: insights into angiosperm evolution, floral development and chemical biosynthesis.</title>
        <authorList>
            <person name="Jiao Y."/>
        </authorList>
    </citation>
    <scope>NUCLEOTIDE SEQUENCE [LARGE SCALE GENOMIC DNA]</scope>
    <source>
        <strain evidence="5">IBCAS-2021</strain>
        <tissue evidence="5">Leaf</tissue>
    </source>
</reference>
<comment type="caution">
    <text evidence="5">The sequence shown here is derived from an EMBL/GenBank/DDBJ whole genome shotgun (WGS) entry which is preliminary data.</text>
</comment>
<proteinExistence type="inferred from homology"/>
<gene>
    <name evidence="5" type="ORF">H6P81_007474</name>
</gene>
<evidence type="ECO:0008006" key="7">
    <source>
        <dbReference type="Google" id="ProtNLM"/>
    </source>
</evidence>
<accession>A0AAV7F2K0</accession>
<dbReference type="AlphaFoldDB" id="A0AAV7F2K0"/>
<dbReference type="InterPro" id="IPR011989">
    <property type="entry name" value="ARM-like"/>
</dbReference>
<keyword evidence="6" id="KW-1185">Reference proteome</keyword>
<comment type="similarity">
    <text evidence="1">Belongs to the Integrator subunit 7 family.</text>
</comment>
<keyword evidence="2" id="KW-1133">Transmembrane helix</keyword>
<dbReference type="EMBL" id="JAINDJ010000003">
    <property type="protein sequence ID" value="KAG9454570.1"/>
    <property type="molecule type" value="Genomic_DNA"/>
</dbReference>
<dbReference type="InterPro" id="IPR016024">
    <property type="entry name" value="ARM-type_fold"/>
</dbReference>
<evidence type="ECO:0000313" key="5">
    <source>
        <dbReference type="EMBL" id="KAG9454570.1"/>
    </source>
</evidence>
<dbReference type="Pfam" id="PF24436">
    <property type="entry name" value="INTS7_N"/>
    <property type="match status" value="1"/>
</dbReference>
<dbReference type="Proteomes" id="UP000825729">
    <property type="component" value="Unassembled WGS sequence"/>
</dbReference>
<evidence type="ECO:0000256" key="1">
    <source>
        <dbReference type="ARBA" id="ARBA00008565"/>
    </source>
</evidence>
<keyword evidence="2" id="KW-0812">Transmembrane</keyword>
<dbReference type="InterPro" id="IPR055195">
    <property type="entry name" value="INTS7_C_plant"/>
</dbReference>
<dbReference type="PANTHER" id="PTHR13322">
    <property type="entry name" value="C1ORF73 PROTEIN"/>
    <property type="match status" value="1"/>
</dbReference>
<organism evidence="5 6">
    <name type="scientific">Aristolochia fimbriata</name>
    <name type="common">White veined hardy Dutchman's pipe vine</name>
    <dbReference type="NCBI Taxonomy" id="158543"/>
    <lineage>
        <taxon>Eukaryota</taxon>
        <taxon>Viridiplantae</taxon>
        <taxon>Streptophyta</taxon>
        <taxon>Embryophyta</taxon>
        <taxon>Tracheophyta</taxon>
        <taxon>Spermatophyta</taxon>
        <taxon>Magnoliopsida</taxon>
        <taxon>Magnoliidae</taxon>
        <taxon>Piperales</taxon>
        <taxon>Aristolochiaceae</taxon>
        <taxon>Aristolochia</taxon>
    </lineage>
</organism>
<feature type="transmembrane region" description="Helical" evidence="2">
    <location>
        <begin position="844"/>
        <end position="863"/>
    </location>
</feature>
<dbReference type="InterPro" id="IPR056516">
    <property type="entry name" value="INTS7_N"/>
</dbReference>
<name>A0AAV7F2K0_ARIFI</name>